<accession>A0A165ZXU4</accession>
<protein>
    <recommendedName>
        <fullName evidence="1">HD domain-containing protein</fullName>
    </recommendedName>
</protein>
<keyword evidence="3" id="KW-1185">Reference proteome</keyword>
<evidence type="ECO:0000259" key="1">
    <source>
        <dbReference type="Pfam" id="PF01966"/>
    </source>
</evidence>
<dbReference type="SUPFAM" id="SSF109604">
    <property type="entry name" value="HD-domain/PDEase-like"/>
    <property type="match status" value="1"/>
</dbReference>
<dbReference type="CDD" id="cd00077">
    <property type="entry name" value="HDc"/>
    <property type="match status" value="1"/>
</dbReference>
<organism evidence="2 3">
    <name type="scientific">Sistotremastrum suecicum HHB10207 ss-3</name>
    <dbReference type="NCBI Taxonomy" id="1314776"/>
    <lineage>
        <taxon>Eukaryota</taxon>
        <taxon>Fungi</taxon>
        <taxon>Dikarya</taxon>
        <taxon>Basidiomycota</taxon>
        <taxon>Agaricomycotina</taxon>
        <taxon>Agaricomycetes</taxon>
        <taxon>Sistotremastrales</taxon>
        <taxon>Sistotremastraceae</taxon>
        <taxon>Sistotremastrum</taxon>
    </lineage>
</organism>
<sequence length="196" mass="21856">MAQSPVAISNKDKIESLFQMLAERGQGDYIGEKISQLEHSLQAAYFAKETGADDETVIAALLHDVGQFIPFSESKDLILNGENVGRRSHETLGEQYLRQMGFTEKVCRLVGAHVVAKKYLTAVDPSYHAGLSDASKKSLILQGGPFTADEVKEFEKDPYWKEKVQLRKWDDAAKLEDFKAPDLDNYADMAARSLVN</sequence>
<dbReference type="InterPro" id="IPR006674">
    <property type="entry name" value="HD_domain"/>
</dbReference>
<dbReference type="OrthoDB" id="445007at2759"/>
<dbReference type="Pfam" id="PF01966">
    <property type="entry name" value="HD"/>
    <property type="match status" value="1"/>
</dbReference>
<dbReference type="STRING" id="1314776.A0A165ZXU4"/>
<evidence type="ECO:0000313" key="2">
    <source>
        <dbReference type="EMBL" id="KZT34749.1"/>
    </source>
</evidence>
<reference evidence="2 3" key="1">
    <citation type="journal article" date="2016" name="Mol. Biol. Evol.">
        <title>Comparative Genomics of Early-Diverging Mushroom-Forming Fungi Provides Insights into the Origins of Lignocellulose Decay Capabilities.</title>
        <authorList>
            <person name="Nagy L.G."/>
            <person name="Riley R."/>
            <person name="Tritt A."/>
            <person name="Adam C."/>
            <person name="Daum C."/>
            <person name="Floudas D."/>
            <person name="Sun H."/>
            <person name="Yadav J.S."/>
            <person name="Pangilinan J."/>
            <person name="Larsson K.H."/>
            <person name="Matsuura K."/>
            <person name="Barry K."/>
            <person name="Labutti K."/>
            <person name="Kuo R."/>
            <person name="Ohm R.A."/>
            <person name="Bhattacharya S.S."/>
            <person name="Shirouzu T."/>
            <person name="Yoshinaga Y."/>
            <person name="Martin F.M."/>
            <person name="Grigoriev I.V."/>
            <person name="Hibbett D.S."/>
        </authorList>
    </citation>
    <scope>NUCLEOTIDE SEQUENCE [LARGE SCALE GENOMIC DNA]</scope>
    <source>
        <strain evidence="2 3">HHB10207 ss-3</strain>
    </source>
</reference>
<dbReference type="InterPro" id="IPR052567">
    <property type="entry name" value="OP_Dioxygenase"/>
</dbReference>
<dbReference type="NCBIfam" id="TIGR00277">
    <property type="entry name" value="HDIG"/>
    <property type="match status" value="1"/>
</dbReference>
<dbReference type="PANTHER" id="PTHR40202">
    <property type="match status" value="1"/>
</dbReference>
<dbReference type="Gene3D" id="1.10.3210.10">
    <property type="entry name" value="Hypothetical protein af1432"/>
    <property type="match status" value="1"/>
</dbReference>
<dbReference type="AlphaFoldDB" id="A0A165ZXU4"/>
<gene>
    <name evidence="2" type="ORF">SISSUDRAFT_249510</name>
</gene>
<dbReference type="InterPro" id="IPR003607">
    <property type="entry name" value="HD/PDEase_dom"/>
</dbReference>
<name>A0A165ZXU4_9AGAM</name>
<dbReference type="PANTHER" id="PTHR40202:SF1">
    <property type="entry name" value="HD DOMAIN-CONTAINING PROTEIN"/>
    <property type="match status" value="1"/>
</dbReference>
<proteinExistence type="predicted"/>
<feature type="domain" description="HD" evidence="1">
    <location>
        <begin position="37"/>
        <end position="115"/>
    </location>
</feature>
<evidence type="ECO:0000313" key="3">
    <source>
        <dbReference type="Proteomes" id="UP000076798"/>
    </source>
</evidence>
<dbReference type="Proteomes" id="UP000076798">
    <property type="component" value="Unassembled WGS sequence"/>
</dbReference>
<dbReference type="EMBL" id="KV428167">
    <property type="protein sequence ID" value="KZT34749.1"/>
    <property type="molecule type" value="Genomic_DNA"/>
</dbReference>
<dbReference type="InterPro" id="IPR006675">
    <property type="entry name" value="HDIG_dom"/>
</dbReference>